<comment type="caution">
    <text evidence="2">The sequence shown here is derived from an EMBL/GenBank/DDBJ whole genome shotgun (WGS) entry which is preliminary data.</text>
</comment>
<dbReference type="InterPro" id="IPR007214">
    <property type="entry name" value="YbaK/aa-tRNA-synth-assoc-dom"/>
</dbReference>
<organism evidence="2 3">
    <name type="scientific">Allobranchiibius huperziae</name>
    <dbReference type="NCBI Taxonomy" id="1874116"/>
    <lineage>
        <taxon>Bacteria</taxon>
        <taxon>Bacillati</taxon>
        <taxon>Actinomycetota</taxon>
        <taxon>Actinomycetes</taxon>
        <taxon>Micrococcales</taxon>
        <taxon>Dermacoccaceae</taxon>
        <taxon>Allobranchiibius</taxon>
    </lineage>
</organism>
<evidence type="ECO:0000313" key="3">
    <source>
        <dbReference type="Proteomes" id="UP000571817"/>
    </source>
</evidence>
<dbReference type="GO" id="GO:0002161">
    <property type="term" value="F:aminoacyl-tRNA deacylase activity"/>
    <property type="evidence" value="ECO:0007669"/>
    <property type="project" value="InterPro"/>
</dbReference>
<dbReference type="Gene3D" id="3.90.960.10">
    <property type="entry name" value="YbaK/aminoacyl-tRNA synthetase-associated domain"/>
    <property type="match status" value="1"/>
</dbReference>
<dbReference type="RefSeq" id="WP_179481025.1">
    <property type="nucleotide sequence ID" value="NZ_JACCFW010000001.1"/>
</dbReference>
<name>A0A853DD60_9MICO</name>
<dbReference type="SUPFAM" id="SSF55826">
    <property type="entry name" value="YbaK/ProRS associated domain"/>
    <property type="match status" value="1"/>
</dbReference>
<sequence length="180" mass="19128">MTRAFLVWGPATDHPELMADPTRRALDDLADRDVVHACSIDPEIADTATLVAKSGYPLQQCANCVVVAGKRDGVERVAALVVLAHTRADVNGVVRRTLDVRKLSFMSQEAAVERTGMEYGGITPLGLPPEWPIYVDAAVAHTDPVMIGSGLRRGKLELPGAVLAALPGAQIIDGLARVAE</sequence>
<dbReference type="EMBL" id="JACCFW010000001">
    <property type="protein sequence ID" value="NYJ74828.1"/>
    <property type="molecule type" value="Genomic_DNA"/>
</dbReference>
<evidence type="ECO:0000313" key="2">
    <source>
        <dbReference type="EMBL" id="NYJ74828.1"/>
    </source>
</evidence>
<protein>
    <submittedName>
        <fullName evidence="2">Prolyl-tRNA editing enzyme YbaK/EbsC (Cys-tRNA(Pro) deacylase)</fullName>
    </submittedName>
</protein>
<dbReference type="Proteomes" id="UP000571817">
    <property type="component" value="Unassembled WGS sequence"/>
</dbReference>
<evidence type="ECO:0000259" key="1">
    <source>
        <dbReference type="Pfam" id="PF04073"/>
    </source>
</evidence>
<accession>A0A853DD60</accession>
<dbReference type="InterPro" id="IPR036754">
    <property type="entry name" value="YbaK/aa-tRNA-synt-asso_dom_sf"/>
</dbReference>
<dbReference type="AlphaFoldDB" id="A0A853DD60"/>
<gene>
    <name evidence="2" type="ORF">HNR15_001791</name>
</gene>
<reference evidence="2 3" key="1">
    <citation type="submission" date="2020-07" db="EMBL/GenBank/DDBJ databases">
        <title>Sequencing the genomes of 1000 actinobacteria strains.</title>
        <authorList>
            <person name="Klenk H.-P."/>
        </authorList>
    </citation>
    <scope>NUCLEOTIDE SEQUENCE [LARGE SCALE GENOMIC DNA]</scope>
    <source>
        <strain evidence="2 3">DSM 29531</strain>
    </source>
</reference>
<dbReference type="Pfam" id="PF04073">
    <property type="entry name" value="tRNA_edit"/>
    <property type="match status" value="1"/>
</dbReference>
<feature type="domain" description="YbaK/aminoacyl-tRNA synthetase-associated" evidence="1">
    <location>
        <begin position="42"/>
        <end position="163"/>
    </location>
</feature>
<proteinExistence type="predicted"/>
<keyword evidence="3" id="KW-1185">Reference proteome</keyword>